<proteinExistence type="predicted"/>
<dbReference type="SUPFAM" id="SSF48452">
    <property type="entry name" value="TPR-like"/>
    <property type="match status" value="1"/>
</dbReference>
<evidence type="ECO:0008006" key="4">
    <source>
        <dbReference type="Google" id="ProtNLM"/>
    </source>
</evidence>
<dbReference type="Gene3D" id="1.25.40.10">
    <property type="entry name" value="Tetratricopeptide repeat domain"/>
    <property type="match status" value="1"/>
</dbReference>
<keyword evidence="3" id="KW-1185">Reference proteome</keyword>
<dbReference type="InterPro" id="IPR011990">
    <property type="entry name" value="TPR-like_helical_dom_sf"/>
</dbReference>
<dbReference type="EMBL" id="AP024485">
    <property type="protein sequence ID" value="BCS89520.1"/>
    <property type="molecule type" value="Genomic_DNA"/>
</dbReference>
<evidence type="ECO:0000313" key="3">
    <source>
        <dbReference type="Proteomes" id="UP001053296"/>
    </source>
</evidence>
<dbReference type="Proteomes" id="UP001053296">
    <property type="component" value="Chromosome"/>
</dbReference>
<accession>A0ABN6EVM8</accession>
<feature type="region of interest" description="Disordered" evidence="1">
    <location>
        <begin position="168"/>
        <end position="189"/>
    </location>
</feature>
<sequence length="189" mass="21339">MNQVMSFFSKLIPPSRKGHKNFERGRAAELRADYSKAEAYFTTAAEAFDAHLTLLETEGEEARPSHLVMAGICYTRTGRFEDALRVLDACIERKKIPDAFLNAGYAAAKLGLADRTVAYWQAYPDWAGQRVIANTLTDLVKAIRKQENPDLQGACEAVALAVAKQDKTNQRDRRFRDRGHKHSEFRQGY</sequence>
<protein>
    <recommendedName>
        <fullName evidence="4">Tetratricopeptide repeat protein</fullName>
    </recommendedName>
</protein>
<gene>
    <name evidence="2" type="ORF">PSDVSF_27620</name>
</gene>
<evidence type="ECO:0000256" key="1">
    <source>
        <dbReference type="SAM" id="MobiDB-lite"/>
    </source>
</evidence>
<evidence type="ECO:0000313" key="2">
    <source>
        <dbReference type="EMBL" id="BCS89520.1"/>
    </source>
</evidence>
<name>A0ABN6EVM8_9BACT</name>
<reference evidence="2" key="1">
    <citation type="journal article" date="2022" name="Arch. Microbiol.">
        <title>Pseudodesulfovibrio sediminis sp. nov., a mesophilic and neutrophilic sulfate-reducing bacterium isolated from sediment of a brackish lake.</title>
        <authorList>
            <person name="Takahashi A."/>
            <person name="Kojima H."/>
            <person name="Watanabe M."/>
            <person name="Fukui M."/>
        </authorList>
    </citation>
    <scope>NUCLEOTIDE SEQUENCE</scope>
    <source>
        <strain evidence="2">SF6</strain>
    </source>
</reference>
<organism evidence="2 3">
    <name type="scientific">Pseudodesulfovibrio sediminis</name>
    <dbReference type="NCBI Taxonomy" id="2810563"/>
    <lineage>
        <taxon>Bacteria</taxon>
        <taxon>Pseudomonadati</taxon>
        <taxon>Thermodesulfobacteriota</taxon>
        <taxon>Desulfovibrionia</taxon>
        <taxon>Desulfovibrionales</taxon>
        <taxon>Desulfovibrionaceae</taxon>
    </lineage>
</organism>